<evidence type="ECO:0000256" key="1">
    <source>
        <dbReference type="ARBA" id="ARBA00004123"/>
    </source>
</evidence>
<sequence length="1017" mass="117020">MAYTFILDGLRKVQGKELKKLLSSVEAEVSKPVTEYSLDLLFLLYGLKDLNPNSVNKAIGSKEIVCVENADCLSNILMKIQRINLLRHPIYEQVSKDIATSNCLLDLLNALDTQIKQPNRNRQMIINTIYHFILKNITDHSIIPDFLTKNFIQHNLEYLKNFQRPNEDPEFKQTFNNFLQALLEVMKKQEVTDKTKIAVLKKLIVSPGTLNFEKITGSKVVQQIFSTLGGKGVRKLAIIYRSVINAEDKDESLKKEKNWLNNDRLYATHMLVKLLSNPNVKEDNEFKIEQLTYLMELALLKENSYSVNLGSELTAAIKKSFFGSLDMKLTKLEDLQLILLSLVKHLDSKITNSNGEALNNQLSEEAHEIWEKTIHIVGKIEKKTNKNKLKNVFLTLFLHMSLQLFNETKLAVDSLQELLVCYEKIKVSKKSLDEDDLPWIEVVTDLFLNLLSHNSHLLRSLIKSVFPYLCEYMTTTTIQQILSVLDPKNKDSILSKYNEESSDEDTDEDEDDAHEEESEESNLEDQSDVDESNNDKLRMALHKVLHNTGPETDEESIDLDEMSETEAEKLDAALSSVFKQFKPNHGNLKKQTKEQEVLTHFRIRVLDLIEVYLDSNPSLLLTLEVMLPLLQAFEFSVKEEHQKPLQARLKSCLKQLSKLKKFDNIEGIEDDTLSELMKSLIDKGTKNAWIVQDMAVQLADCTLFTIRCADLLSKKAIKKNICAVISEEMDNYFYKRDSATHFVLFKKLMQTRWDGLCKLIPQLFKCLFDEDMKAFKKKQVLELLRLFYLNQRYLSSNAEVIKQKLNEVHLKFSENIKNHFQQLIQKEGNDNLKDIYLRGVFNLLTSMKISCLKIENIDWKALVEVIKEYRSFKSLSNDAKSAFNKLCNNCGVSNKVEMKLKRGNMNNNTKQEKDEIAKVNEKKKTKKRKNKELSMQKKEAKKLRLASLSSGLEQVNFSEELQNLQSGSDDEKSEDANGSSEKRKLVNGDTLMDEIDKVESVKKAKKSKKKSKIGQSI</sequence>
<evidence type="ECO:0000256" key="4">
    <source>
        <dbReference type="SAM" id="MobiDB-lite"/>
    </source>
</evidence>
<reference evidence="5 6" key="1">
    <citation type="submission" date="2019-01" db="EMBL/GenBank/DDBJ databases">
        <authorList>
            <person name="Sayadi A."/>
        </authorList>
    </citation>
    <scope>NUCLEOTIDE SEQUENCE [LARGE SCALE GENOMIC DNA]</scope>
</reference>
<evidence type="ECO:0000313" key="5">
    <source>
        <dbReference type="EMBL" id="VEN44429.1"/>
    </source>
</evidence>
<keyword evidence="2" id="KW-0539">Nucleus</keyword>
<dbReference type="AlphaFoldDB" id="A0A653C9V4"/>
<dbReference type="PANTHER" id="PTHR13213">
    <property type="entry name" value="MYB-BINDING PROTEIN 1A FAMILY MEMBER"/>
    <property type="match status" value="1"/>
</dbReference>
<organism evidence="5 6">
    <name type="scientific">Callosobruchus maculatus</name>
    <name type="common">Southern cowpea weevil</name>
    <name type="synonym">Pulse bruchid</name>
    <dbReference type="NCBI Taxonomy" id="64391"/>
    <lineage>
        <taxon>Eukaryota</taxon>
        <taxon>Metazoa</taxon>
        <taxon>Ecdysozoa</taxon>
        <taxon>Arthropoda</taxon>
        <taxon>Hexapoda</taxon>
        <taxon>Insecta</taxon>
        <taxon>Pterygota</taxon>
        <taxon>Neoptera</taxon>
        <taxon>Endopterygota</taxon>
        <taxon>Coleoptera</taxon>
        <taxon>Polyphaga</taxon>
        <taxon>Cucujiformia</taxon>
        <taxon>Chrysomeloidea</taxon>
        <taxon>Chrysomelidae</taxon>
        <taxon>Bruchinae</taxon>
        <taxon>Bruchini</taxon>
        <taxon>Callosobruchus</taxon>
    </lineage>
</organism>
<feature type="coiled-coil region" evidence="3">
    <location>
        <begin position="909"/>
        <end position="946"/>
    </location>
</feature>
<name>A0A653C9V4_CALMS</name>
<comment type="subcellular location">
    <subcellularLocation>
        <location evidence="1">Nucleus</location>
    </subcellularLocation>
</comment>
<evidence type="ECO:0000313" key="6">
    <source>
        <dbReference type="Proteomes" id="UP000410492"/>
    </source>
</evidence>
<dbReference type="Pfam" id="PF04931">
    <property type="entry name" value="DNA_pol_phi"/>
    <property type="match status" value="1"/>
</dbReference>
<feature type="region of interest" description="Disordered" evidence="4">
    <location>
        <begin position="959"/>
        <end position="1017"/>
    </location>
</feature>
<evidence type="ECO:0008006" key="7">
    <source>
        <dbReference type="Google" id="ProtNLM"/>
    </source>
</evidence>
<dbReference type="GO" id="GO:0003714">
    <property type="term" value="F:transcription corepressor activity"/>
    <property type="evidence" value="ECO:0007669"/>
    <property type="project" value="TreeGrafter"/>
</dbReference>
<dbReference type="GO" id="GO:0043565">
    <property type="term" value="F:sequence-specific DNA binding"/>
    <property type="evidence" value="ECO:0007669"/>
    <property type="project" value="TreeGrafter"/>
</dbReference>
<keyword evidence="6" id="KW-1185">Reference proteome</keyword>
<proteinExistence type="predicted"/>
<keyword evidence="3" id="KW-0175">Coiled coil</keyword>
<feature type="region of interest" description="Disordered" evidence="4">
    <location>
        <begin position="545"/>
        <end position="564"/>
    </location>
</feature>
<feature type="compositionally biased region" description="Acidic residues" evidence="4">
    <location>
        <begin position="551"/>
        <end position="564"/>
    </location>
</feature>
<dbReference type="GO" id="GO:0003723">
    <property type="term" value="F:RNA binding"/>
    <property type="evidence" value="ECO:0007669"/>
    <property type="project" value="TreeGrafter"/>
</dbReference>
<dbReference type="InterPro" id="IPR007015">
    <property type="entry name" value="DNA_pol_V/MYBBP1A"/>
</dbReference>
<gene>
    <name evidence="5" type="ORF">CALMAC_LOCUS7219</name>
</gene>
<feature type="compositionally biased region" description="Basic residues" evidence="4">
    <location>
        <begin position="1003"/>
        <end position="1017"/>
    </location>
</feature>
<dbReference type="Proteomes" id="UP000410492">
    <property type="component" value="Unassembled WGS sequence"/>
</dbReference>
<dbReference type="GO" id="GO:0005730">
    <property type="term" value="C:nucleolus"/>
    <property type="evidence" value="ECO:0007669"/>
    <property type="project" value="InterPro"/>
</dbReference>
<dbReference type="EMBL" id="CAACVG010007245">
    <property type="protein sequence ID" value="VEN44429.1"/>
    <property type="molecule type" value="Genomic_DNA"/>
</dbReference>
<feature type="region of interest" description="Disordered" evidence="4">
    <location>
        <begin position="497"/>
        <end position="532"/>
    </location>
</feature>
<accession>A0A653C9V4</accession>
<evidence type="ECO:0000256" key="3">
    <source>
        <dbReference type="SAM" id="Coils"/>
    </source>
</evidence>
<protein>
    <recommendedName>
        <fullName evidence="7">DNA polymerase V</fullName>
    </recommendedName>
</protein>
<evidence type="ECO:0000256" key="2">
    <source>
        <dbReference type="ARBA" id="ARBA00023242"/>
    </source>
</evidence>
<dbReference type="OrthoDB" id="342531at2759"/>
<feature type="compositionally biased region" description="Acidic residues" evidence="4">
    <location>
        <begin position="500"/>
        <end position="532"/>
    </location>
</feature>
<dbReference type="PANTHER" id="PTHR13213:SF2">
    <property type="entry name" value="MYB-BINDING PROTEIN 1A"/>
    <property type="match status" value="1"/>
</dbReference>